<dbReference type="OrthoDB" id="9816400at2"/>
<organism evidence="3 4">
    <name type="scientific">Metallibacterium scheffleri</name>
    <dbReference type="NCBI Taxonomy" id="993689"/>
    <lineage>
        <taxon>Bacteria</taxon>
        <taxon>Pseudomonadati</taxon>
        <taxon>Pseudomonadota</taxon>
        <taxon>Gammaproteobacteria</taxon>
        <taxon>Lysobacterales</taxon>
        <taxon>Rhodanobacteraceae</taxon>
        <taxon>Metallibacterium</taxon>
    </lineage>
</organism>
<keyword evidence="1" id="KW-0677">Repeat</keyword>
<dbReference type="Gene3D" id="2.180.10.10">
    <property type="entry name" value="RHS repeat-associated core"/>
    <property type="match status" value="1"/>
</dbReference>
<gene>
    <name evidence="3" type="ORF">B1806_13105</name>
</gene>
<proteinExistence type="predicted"/>
<dbReference type="AlphaFoldDB" id="A0A4S3KJ05"/>
<dbReference type="NCBIfam" id="TIGR03696">
    <property type="entry name" value="Rhs_assc_core"/>
    <property type="match status" value="1"/>
</dbReference>
<evidence type="ECO:0000256" key="1">
    <source>
        <dbReference type="ARBA" id="ARBA00022737"/>
    </source>
</evidence>
<dbReference type="RefSeq" id="WP_081125965.1">
    <property type="nucleotide sequence ID" value="NZ_LDOS01000001.1"/>
</dbReference>
<dbReference type="InterPro" id="IPR056823">
    <property type="entry name" value="TEN-like_YD-shell"/>
</dbReference>
<dbReference type="InterPro" id="IPR050708">
    <property type="entry name" value="T6SS_VgrG/RHS"/>
</dbReference>
<sequence>MLKTTKMIFETLLLPQLPASAVGGYAYDAAGRRITMTAGSQATVSYTYDAANRLTNITQGSEEVGFSYDAANRRIELTLPNGVTTTYGYDAASDLTGLNYADANGSVLGNIAYTYNTAGQRSGESGSLASNVLPPATTTPATVDLNDRLTSWNGQTYTYDADGNLTGNGTDTYAWNARNQLAAVKQGGTTIASFSYDPLGRRVDTDFNGNAASYLYDGLNAVQETHGSTATSILTGLAVDERFARTDLSGRTDFLSDALNSTMALTNNAGAIVEQYSYDPYGATTASMSGFDNPYQYTGRENDGDGLYYYRARYYAPAMGRFISEDPLGFGGGGENFYGYVLQDPINGIDPYGTFALPLLPQGFVDFTAGFGDSLVSALTFGYGDLAATRQILGIDGANECSAFYHSGAAAGAAYGIGLDAAAAAYAPVAIASYSAASGRAALLAAALYTGEGGGDLASLIAAQDQANALGLIVQYDVVTTPLWFGPK</sequence>
<feature type="domain" description="Teneurin-like YD-shell" evidence="2">
    <location>
        <begin position="84"/>
        <end position="326"/>
    </location>
</feature>
<evidence type="ECO:0000313" key="3">
    <source>
        <dbReference type="EMBL" id="THD08318.1"/>
    </source>
</evidence>
<protein>
    <recommendedName>
        <fullName evidence="2">Teneurin-like YD-shell domain-containing protein</fullName>
    </recommendedName>
</protein>
<dbReference type="InterPro" id="IPR006530">
    <property type="entry name" value="YD"/>
</dbReference>
<keyword evidence="4" id="KW-1185">Reference proteome</keyword>
<name>A0A4S3KJ05_9GAMM</name>
<dbReference type="PANTHER" id="PTHR32305">
    <property type="match status" value="1"/>
</dbReference>
<dbReference type="NCBIfam" id="TIGR01643">
    <property type="entry name" value="YD_repeat_2x"/>
    <property type="match status" value="3"/>
</dbReference>
<dbReference type="STRING" id="993689.GCA_002077135_00539"/>
<dbReference type="PANTHER" id="PTHR32305:SF15">
    <property type="entry name" value="PROTEIN RHSA-RELATED"/>
    <property type="match status" value="1"/>
</dbReference>
<evidence type="ECO:0000259" key="2">
    <source>
        <dbReference type="Pfam" id="PF25023"/>
    </source>
</evidence>
<comment type="caution">
    <text evidence="3">The sequence shown here is derived from an EMBL/GenBank/DDBJ whole genome shotgun (WGS) entry which is preliminary data.</text>
</comment>
<dbReference type="Proteomes" id="UP000307749">
    <property type="component" value="Unassembled WGS sequence"/>
</dbReference>
<dbReference type="InterPro" id="IPR031325">
    <property type="entry name" value="RHS_repeat"/>
</dbReference>
<reference evidence="3 4" key="1">
    <citation type="submission" date="2017-02" db="EMBL/GenBank/DDBJ databases">
        <title>Whole genome sequencing of Metallibacterium scheffleri DSM 24874 (T).</title>
        <authorList>
            <person name="Kumar S."/>
            <person name="Patil P."/>
            <person name="Patil P.B."/>
        </authorList>
    </citation>
    <scope>NUCLEOTIDE SEQUENCE [LARGE SCALE GENOMIC DNA]</scope>
    <source>
        <strain evidence="3 4">DSM 24874</strain>
    </source>
</reference>
<evidence type="ECO:0000313" key="4">
    <source>
        <dbReference type="Proteomes" id="UP000307749"/>
    </source>
</evidence>
<dbReference type="Pfam" id="PF05593">
    <property type="entry name" value="RHS_repeat"/>
    <property type="match status" value="1"/>
</dbReference>
<dbReference type="EMBL" id="MWQO01000050">
    <property type="protein sequence ID" value="THD08318.1"/>
    <property type="molecule type" value="Genomic_DNA"/>
</dbReference>
<dbReference type="Pfam" id="PF25023">
    <property type="entry name" value="TEN_YD-shell"/>
    <property type="match status" value="1"/>
</dbReference>
<dbReference type="InterPro" id="IPR022385">
    <property type="entry name" value="Rhs_assc_core"/>
</dbReference>
<accession>A0A4S3KJ05</accession>